<dbReference type="InterPro" id="IPR029063">
    <property type="entry name" value="SAM-dependent_MTases_sf"/>
</dbReference>
<feature type="domain" description="Methyltransferase" evidence="1">
    <location>
        <begin position="168"/>
        <end position="259"/>
    </location>
</feature>
<protein>
    <submittedName>
        <fullName evidence="2">SAM-dependent methyltransferase</fullName>
    </submittedName>
</protein>
<dbReference type="GO" id="GO:0008168">
    <property type="term" value="F:methyltransferase activity"/>
    <property type="evidence" value="ECO:0007669"/>
    <property type="project" value="UniProtKB-KW"/>
</dbReference>
<dbReference type="Pfam" id="PF13649">
    <property type="entry name" value="Methyltransf_25"/>
    <property type="match status" value="1"/>
</dbReference>
<dbReference type="Gene3D" id="3.40.50.150">
    <property type="entry name" value="Vaccinia Virus protein VP39"/>
    <property type="match status" value="1"/>
</dbReference>
<evidence type="ECO:0000313" key="3">
    <source>
        <dbReference type="Proteomes" id="UP000649179"/>
    </source>
</evidence>
<dbReference type="SUPFAM" id="SSF53335">
    <property type="entry name" value="S-adenosyl-L-methionine-dependent methyltransferases"/>
    <property type="match status" value="1"/>
</dbReference>
<evidence type="ECO:0000259" key="1">
    <source>
        <dbReference type="Pfam" id="PF13649"/>
    </source>
</evidence>
<sequence>MSLVVIGAGPHAVPPPARPIDPFAALVEGAYVDDLVAVRPAGEPVRGAVRATTAHFDVARDGGRVEIGHRVPTHRLDDDLAGLVEHELFGPGWLRGTDLFERVLTGLVRSSDPDPDAAWEGFYRHTLTRIEAVLHDGPGGRTADGHGSIADYAPVYERAESLVGPGSVLELGSCFGFLSLRLAAAGRRTTASDLSAGTMRLLDRIAPRLGVSLECGAADAARYPAPARCADTVLAIHLLEHLEPDHGDRVVTEALRLTRRRLVVAVPLEDVATEAYGHVRTVSLDDLAAWGASCAAAVPGASYEVSEHHGGWLVVNR</sequence>
<gene>
    <name evidence="2" type="ORF">GCM10011519_29450</name>
</gene>
<organism evidence="2 3">
    <name type="scientific">Marmoricola endophyticus</name>
    <dbReference type="NCBI Taxonomy" id="2040280"/>
    <lineage>
        <taxon>Bacteria</taxon>
        <taxon>Bacillati</taxon>
        <taxon>Actinomycetota</taxon>
        <taxon>Actinomycetes</taxon>
        <taxon>Propionibacteriales</taxon>
        <taxon>Nocardioidaceae</taxon>
        <taxon>Marmoricola</taxon>
    </lineage>
</organism>
<accession>A0A917F7M2</accession>
<dbReference type="EMBL" id="BMKQ01000001">
    <property type="protein sequence ID" value="GGF53668.1"/>
    <property type="molecule type" value="Genomic_DNA"/>
</dbReference>
<dbReference type="NCBIfam" id="NF041255">
    <property type="entry name" value="mycofact_MftM"/>
    <property type="match status" value="1"/>
</dbReference>
<dbReference type="Proteomes" id="UP000649179">
    <property type="component" value="Unassembled WGS sequence"/>
</dbReference>
<proteinExistence type="predicted"/>
<dbReference type="GO" id="GO:0032259">
    <property type="term" value="P:methylation"/>
    <property type="evidence" value="ECO:0007669"/>
    <property type="project" value="UniProtKB-KW"/>
</dbReference>
<dbReference type="AlphaFoldDB" id="A0A917F7M2"/>
<keyword evidence="3" id="KW-1185">Reference proteome</keyword>
<dbReference type="RefSeq" id="WP_229660887.1">
    <property type="nucleotide sequence ID" value="NZ_BMKQ01000001.1"/>
</dbReference>
<dbReference type="InterPro" id="IPR041698">
    <property type="entry name" value="Methyltransf_25"/>
</dbReference>
<reference evidence="2" key="1">
    <citation type="journal article" date="2014" name="Int. J. Syst. Evol. Microbiol.">
        <title>Complete genome sequence of Corynebacterium casei LMG S-19264T (=DSM 44701T), isolated from a smear-ripened cheese.</title>
        <authorList>
            <consortium name="US DOE Joint Genome Institute (JGI-PGF)"/>
            <person name="Walter F."/>
            <person name="Albersmeier A."/>
            <person name="Kalinowski J."/>
            <person name="Ruckert C."/>
        </authorList>
    </citation>
    <scope>NUCLEOTIDE SEQUENCE</scope>
    <source>
        <strain evidence="2">CGMCC 1.16067</strain>
    </source>
</reference>
<evidence type="ECO:0000313" key="2">
    <source>
        <dbReference type="EMBL" id="GGF53668.1"/>
    </source>
</evidence>
<keyword evidence="2" id="KW-0489">Methyltransferase</keyword>
<name>A0A917F7M2_9ACTN</name>
<comment type="caution">
    <text evidence="2">The sequence shown here is derived from an EMBL/GenBank/DDBJ whole genome shotgun (WGS) entry which is preliminary data.</text>
</comment>
<keyword evidence="2" id="KW-0808">Transferase</keyword>
<reference evidence="2" key="2">
    <citation type="submission" date="2020-09" db="EMBL/GenBank/DDBJ databases">
        <authorList>
            <person name="Sun Q."/>
            <person name="Zhou Y."/>
        </authorList>
    </citation>
    <scope>NUCLEOTIDE SEQUENCE</scope>
    <source>
        <strain evidence="2">CGMCC 1.16067</strain>
    </source>
</reference>